<sequence>MIRVDEKDINFVQFEASKINQVKKNELVVDLKQDDVTVMKSKVKGQLESKLIQKLDEMKLLEENSMDQISNMALSESIN</sequence>
<comment type="caution">
    <text evidence="1">The sequence shown here is derived from an EMBL/GenBank/DDBJ whole genome shotgun (WGS) entry which is preliminary data.</text>
</comment>
<accession>A0A5J4URJ3</accession>
<gene>
    <name evidence="1" type="ORF">EZS28_031167</name>
</gene>
<evidence type="ECO:0000313" key="1">
    <source>
        <dbReference type="EMBL" id="KAA6373306.1"/>
    </source>
</evidence>
<reference evidence="1 2" key="1">
    <citation type="submission" date="2019-03" db="EMBL/GenBank/DDBJ databases">
        <title>Single cell metagenomics reveals metabolic interactions within the superorganism composed of flagellate Streblomastix strix and complex community of Bacteroidetes bacteria on its surface.</title>
        <authorList>
            <person name="Treitli S.C."/>
            <person name="Kolisko M."/>
            <person name="Husnik F."/>
            <person name="Keeling P."/>
            <person name="Hampl V."/>
        </authorList>
    </citation>
    <scope>NUCLEOTIDE SEQUENCE [LARGE SCALE GENOMIC DNA]</scope>
    <source>
        <strain evidence="1">ST1C</strain>
    </source>
</reference>
<proteinExistence type="predicted"/>
<organism evidence="1 2">
    <name type="scientific">Streblomastix strix</name>
    <dbReference type="NCBI Taxonomy" id="222440"/>
    <lineage>
        <taxon>Eukaryota</taxon>
        <taxon>Metamonada</taxon>
        <taxon>Preaxostyla</taxon>
        <taxon>Oxymonadida</taxon>
        <taxon>Streblomastigidae</taxon>
        <taxon>Streblomastix</taxon>
    </lineage>
</organism>
<dbReference type="EMBL" id="SNRW01012860">
    <property type="protein sequence ID" value="KAA6373306.1"/>
    <property type="molecule type" value="Genomic_DNA"/>
</dbReference>
<dbReference type="AlphaFoldDB" id="A0A5J4URJ3"/>
<protein>
    <submittedName>
        <fullName evidence="1">Uncharacterized protein</fullName>
    </submittedName>
</protein>
<evidence type="ECO:0000313" key="2">
    <source>
        <dbReference type="Proteomes" id="UP000324800"/>
    </source>
</evidence>
<name>A0A5J4URJ3_9EUKA</name>
<dbReference type="Proteomes" id="UP000324800">
    <property type="component" value="Unassembled WGS sequence"/>
</dbReference>